<dbReference type="EMBL" id="CP060697">
    <property type="protein sequence ID" value="QNM81833.1"/>
    <property type="molecule type" value="Genomic_DNA"/>
</dbReference>
<reference evidence="10 11" key="1">
    <citation type="submission" date="2020-08" db="EMBL/GenBank/DDBJ databases">
        <title>Sphingomonas sp. sand1-3 16S ribosomal RNA gene Genome sequencing and assembly.</title>
        <authorList>
            <person name="Kang M."/>
        </authorList>
    </citation>
    <scope>NUCLEOTIDE SEQUENCE [LARGE SCALE GENOMIC DNA]</scope>
    <source>
        <strain evidence="11">sand1-3</strain>
    </source>
</reference>
<evidence type="ECO:0000313" key="10">
    <source>
        <dbReference type="EMBL" id="QNM81833.1"/>
    </source>
</evidence>
<evidence type="ECO:0000256" key="3">
    <source>
        <dbReference type="ARBA" id="ARBA00023110"/>
    </source>
</evidence>
<dbReference type="RefSeq" id="WP_187478789.1">
    <property type="nucleotide sequence ID" value="NZ_CP060697.1"/>
</dbReference>
<protein>
    <recommendedName>
        <fullName evidence="6">Peptidyl-prolyl cis-trans isomerase</fullName>
        <ecNumber evidence="6">5.2.1.8</ecNumber>
    </recommendedName>
</protein>
<evidence type="ECO:0000259" key="9">
    <source>
        <dbReference type="PROSITE" id="PS50059"/>
    </source>
</evidence>
<feature type="transmembrane region" description="Helical" evidence="8">
    <location>
        <begin position="18"/>
        <end position="36"/>
    </location>
</feature>
<dbReference type="InterPro" id="IPR046357">
    <property type="entry name" value="PPIase_dom_sf"/>
</dbReference>
<dbReference type="PANTHER" id="PTHR43811">
    <property type="entry name" value="FKBP-TYPE PEPTIDYL-PROLYL CIS-TRANS ISOMERASE FKPA"/>
    <property type="match status" value="1"/>
</dbReference>
<evidence type="ECO:0000256" key="5">
    <source>
        <dbReference type="PROSITE-ProRule" id="PRU00277"/>
    </source>
</evidence>
<dbReference type="AlphaFoldDB" id="A0A7G9KZN4"/>
<keyword evidence="8" id="KW-1133">Transmembrane helix</keyword>
<dbReference type="GO" id="GO:0003755">
    <property type="term" value="F:peptidyl-prolyl cis-trans isomerase activity"/>
    <property type="evidence" value="ECO:0007669"/>
    <property type="project" value="UniProtKB-UniRule"/>
</dbReference>
<feature type="compositionally biased region" description="Pro residues" evidence="7">
    <location>
        <begin position="174"/>
        <end position="183"/>
    </location>
</feature>
<dbReference type="EC" id="5.2.1.8" evidence="6"/>
<keyword evidence="8" id="KW-0812">Transmembrane</keyword>
<sequence length="183" mass="18655">MSSSTTAATPPRTGSLGAFWLVILALVAAGVALAWYSTSGMRGETLPSGIVIRTVQAGTGAPIGMQDGVLINYEGRLPDGTVFDSNAGSGPSPMLVGQTVPGFAEALTHMQKGGSYRIRIPSELAYGPTPPPNSPIPPNADLDFDVQVAEVVPNAAQAMAPPPSAAQPQGSEAPPQPQPQPSE</sequence>
<evidence type="ECO:0000256" key="7">
    <source>
        <dbReference type="SAM" id="MobiDB-lite"/>
    </source>
</evidence>
<dbReference type="Proteomes" id="UP000515861">
    <property type="component" value="Chromosome"/>
</dbReference>
<comment type="catalytic activity">
    <reaction evidence="1 5 6">
        <text>[protein]-peptidylproline (omega=180) = [protein]-peptidylproline (omega=0)</text>
        <dbReference type="Rhea" id="RHEA:16237"/>
        <dbReference type="Rhea" id="RHEA-COMP:10747"/>
        <dbReference type="Rhea" id="RHEA-COMP:10748"/>
        <dbReference type="ChEBI" id="CHEBI:83833"/>
        <dbReference type="ChEBI" id="CHEBI:83834"/>
        <dbReference type="EC" id="5.2.1.8"/>
    </reaction>
</comment>
<evidence type="ECO:0000256" key="2">
    <source>
        <dbReference type="ARBA" id="ARBA00006577"/>
    </source>
</evidence>
<dbReference type="InterPro" id="IPR001179">
    <property type="entry name" value="PPIase_FKBP_dom"/>
</dbReference>
<dbReference type="PROSITE" id="PS50059">
    <property type="entry name" value="FKBP_PPIASE"/>
    <property type="match status" value="1"/>
</dbReference>
<dbReference type="KEGG" id="ssau:H8M03_07115"/>
<dbReference type="Gene3D" id="3.10.50.40">
    <property type="match status" value="1"/>
</dbReference>
<evidence type="ECO:0000313" key="11">
    <source>
        <dbReference type="Proteomes" id="UP000515861"/>
    </source>
</evidence>
<proteinExistence type="inferred from homology"/>
<feature type="domain" description="PPIase FKBP-type" evidence="9">
    <location>
        <begin position="66"/>
        <end position="152"/>
    </location>
</feature>
<name>A0A7G9KZN4_9SPHN</name>
<dbReference type="Pfam" id="PF00254">
    <property type="entry name" value="FKBP_C"/>
    <property type="match status" value="1"/>
</dbReference>
<gene>
    <name evidence="10" type="ORF">H8M03_07115</name>
</gene>
<keyword evidence="3 5" id="KW-0697">Rotamase</keyword>
<evidence type="ECO:0000256" key="4">
    <source>
        <dbReference type="ARBA" id="ARBA00023235"/>
    </source>
</evidence>
<dbReference type="PANTHER" id="PTHR43811:SF23">
    <property type="entry name" value="FKBP-TYPE 22 KDA PEPTIDYL-PROLYL CIS-TRANS ISOMERASE"/>
    <property type="match status" value="1"/>
</dbReference>
<evidence type="ECO:0000256" key="1">
    <source>
        <dbReference type="ARBA" id="ARBA00000971"/>
    </source>
</evidence>
<feature type="region of interest" description="Disordered" evidence="7">
    <location>
        <begin position="151"/>
        <end position="183"/>
    </location>
</feature>
<comment type="similarity">
    <text evidence="2 6">Belongs to the FKBP-type PPIase family.</text>
</comment>
<keyword evidence="11" id="KW-1185">Reference proteome</keyword>
<keyword evidence="8" id="KW-0472">Membrane</keyword>
<evidence type="ECO:0000256" key="6">
    <source>
        <dbReference type="RuleBase" id="RU003915"/>
    </source>
</evidence>
<organism evidence="10 11">
    <name type="scientific">Sphingomonas sabuli</name>
    <dbReference type="NCBI Taxonomy" id="2764186"/>
    <lineage>
        <taxon>Bacteria</taxon>
        <taxon>Pseudomonadati</taxon>
        <taxon>Pseudomonadota</taxon>
        <taxon>Alphaproteobacteria</taxon>
        <taxon>Sphingomonadales</taxon>
        <taxon>Sphingomonadaceae</taxon>
        <taxon>Sphingomonas</taxon>
    </lineage>
</organism>
<keyword evidence="4 5" id="KW-0413">Isomerase</keyword>
<accession>A0A7G9KZN4</accession>
<evidence type="ECO:0000256" key="8">
    <source>
        <dbReference type="SAM" id="Phobius"/>
    </source>
</evidence>
<dbReference type="SUPFAM" id="SSF54534">
    <property type="entry name" value="FKBP-like"/>
    <property type="match status" value="1"/>
</dbReference>